<dbReference type="AlphaFoldDB" id="A0A1J1LN62"/>
<name>A0A1J1LN62_9CYAN</name>
<evidence type="ECO:0000256" key="8">
    <source>
        <dbReference type="SAM" id="Phobius"/>
    </source>
</evidence>
<feature type="transmembrane region" description="Helical" evidence="8">
    <location>
        <begin position="140"/>
        <end position="159"/>
    </location>
</feature>
<dbReference type="InterPro" id="IPR050297">
    <property type="entry name" value="LipidA_mod_glycosyltrf_83"/>
</dbReference>
<keyword evidence="10" id="KW-1185">Reference proteome</keyword>
<organism evidence="9 10">
    <name type="scientific">Planktothrix tepida PCC 9214</name>
    <dbReference type="NCBI Taxonomy" id="671072"/>
    <lineage>
        <taxon>Bacteria</taxon>
        <taxon>Bacillati</taxon>
        <taxon>Cyanobacteriota</taxon>
        <taxon>Cyanophyceae</taxon>
        <taxon>Oscillatoriophycideae</taxon>
        <taxon>Oscillatoriales</taxon>
        <taxon>Microcoleaceae</taxon>
        <taxon>Planktothrix</taxon>
    </lineage>
</organism>
<feature type="transmembrane region" description="Helical" evidence="8">
    <location>
        <begin position="171"/>
        <end position="194"/>
    </location>
</feature>
<dbReference type="GO" id="GO:0009103">
    <property type="term" value="P:lipopolysaccharide biosynthetic process"/>
    <property type="evidence" value="ECO:0007669"/>
    <property type="project" value="UniProtKB-ARBA"/>
</dbReference>
<feature type="transmembrane region" description="Helical" evidence="8">
    <location>
        <begin position="206"/>
        <end position="228"/>
    </location>
</feature>
<feature type="transmembrane region" description="Helical" evidence="8">
    <location>
        <begin position="327"/>
        <end position="345"/>
    </location>
</feature>
<dbReference type="GO" id="GO:0005886">
    <property type="term" value="C:plasma membrane"/>
    <property type="evidence" value="ECO:0007669"/>
    <property type="project" value="UniProtKB-SubCell"/>
</dbReference>
<evidence type="ECO:0000256" key="3">
    <source>
        <dbReference type="ARBA" id="ARBA00022676"/>
    </source>
</evidence>
<feature type="transmembrane region" description="Helical" evidence="8">
    <location>
        <begin position="357"/>
        <end position="377"/>
    </location>
</feature>
<evidence type="ECO:0000313" key="10">
    <source>
        <dbReference type="Proteomes" id="UP000184315"/>
    </source>
</evidence>
<evidence type="ECO:0000256" key="2">
    <source>
        <dbReference type="ARBA" id="ARBA00022475"/>
    </source>
</evidence>
<comment type="subcellular location">
    <subcellularLocation>
        <location evidence="1">Cell membrane</location>
        <topology evidence="1">Multi-pass membrane protein</topology>
    </subcellularLocation>
</comment>
<dbReference type="GO" id="GO:0016763">
    <property type="term" value="F:pentosyltransferase activity"/>
    <property type="evidence" value="ECO:0007669"/>
    <property type="project" value="TreeGrafter"/>
</dbReference>
<reference evidence="10" key="1">
    <citation type="submission" date="2015-10" db="EMBL/GenBank/DDBJ databases">
        <authorList>
            <person name="Regsiter A."/>
            <person name="william w."/>
        </authorList>
    </citation>
    <scope>NUCLEOTIDE SEQUENCE [LARGE SCALE GENOMIC DNA]</scope>
</reference>
<keyword evidence="3" id="KW-0328">Glycosyltransferase</keyword>
<feature type="transmembrane region" description="Helical" evidence="8">
    <location>
        <begin position="383"/>
        <end position="403"/>
    </location>
</feature>
<dbReference type="Proteomes" id="UP000184315">
    <property type="component" value="Unassembled WGS sequence"/>
</dbReference>
<proteinExistence type="predicted"/>
<keyword evidence="4" id="KW-0808">Transferase</keyword>
<dbReference type="EMBL" id="CZDF01000158">
    <property type="protein sequence ID" value="CUR33847.1"/>
    <property type="molecule type" value="Genomic_DNA"/>
</dbReference>
<feature type="transmembrane region" description="Helical" evidence="8">
    <location>
        <begin position="21"/>
        <end position="41"/>
    </location>
</feature>
<keyword evidence="2" id="KW-1003">Cell membrane</keyword>
<evidence type="ECO:0000256" key="5">
    <source>
        <dbReference type="ARBA" id="ARBA00022692"/>
    </source>
</evidence>
<feature type="transmembrane region" description="Helical" evidence="8">
    <location>
        <begin position="88"/>
        <end position="106"/>
    </location>
</feature>
<evidence type="ECO:0000313" key="9">
    <source>
        <dbReference type="EMBL" id="CUR33847.1"/>
    </source>
</evidence>
<evidence type="ECO:0000256" key="6">
    <source>
        <dbReference type="ARBA" id="ARBA00022989"/>
    </source>
</evidence>
<dbReference type="PANTHER" id="PTHR33908:SF11">
    <property type="entry name" value="MEMBRANE PROTEIN"/>
    <property type="match status" value="1"/>
</dbReference>
<gene>
    <name evidence="9" type="ORF">PL9214520386</name>
</gene>
<evidence type="ECO:0000256" key="1">
    <source>
        <dbReference type="ARBA" id="ARBA00004651"/>
    </source>
</evidence>
<protein>
    <submittedName>
        <fullName evidence="9">Uncharacterized protein</fullName>
    </submittedName>
</protein>
<dbReference type="STRING" id="671072.PL9214520386"/>
<dbReference type="PANTHER" id="PTHR33908">
    <property type="entry name" value="MANNOSYLTRANSFERASE YKCB-RELATED"/>
    <property type="match status" value="1"/>
</dbReference>
<feature type="transmembrane region" description="Helical" evidence="8">
    <location>
        <begin position="248"/>
        <end position="265"/>
    </location>
</feature>
<feature type="transmembrane region" description="Helical" evidence="8">
    <location>
        <begin position="298"/>
        <end position="321"/>
    </location>
</feature>
<evidence type="ECO:0000256" key="7">
    <source>
        <dbReference type="ARBA" id="ARBA00023136"/>
    </source>
</evidence>
<keyword evidence="6 8" id="KW-1133">Transmembrane helix</keyword>
<dbReference type="OrthoDB" id="438909at2"/>
<evidence type="ECO:0000256" key="4">
    <source>
        <dbReference type="ARBA" id="ARBA00022679"/>
    </source>
</evidence>
<dbReference type="RefSeq" id="WP_072720434.1">
    <property type="nucleotide sequence ID" value="NZ_LN889803.1"/>
</dbReference>
<keyword evidence="7 8" id="KW-0472">Membrane</keyword>
<sequence length="542" mass="61902">MKLQIDPKLTLSSNGKNTQQLLFKQIPILLILLLATGLRLYQLSTESVWIDEMLSIRDAKSFEFTLPYVRPFYYILLKAWMQFGDSDAWLRGLSIIFGLGSIYFTYWLGCRIVGKSTGLIAAFMASVSPLFINHAQEIRMYTVITFLSVAGTLALSYFLERPSYKALAGWTIARTFLILTNANNILILVADIVLLGWKFRKQRQVLLAAAGGLSIIGLFFLPIFWALTIGGGANEFMEKQVADYSKPGVTQIIGMLTQFTVYWPLRNLLESNQIILNKNQLTDATLLNQLLSVKTFSILFYAGFTAILIVLLVISLLNIFSKHPSERLIWLATWAIIPASLMLFLSYYKNSIWFTRYLLFVAPYFLILIAAGFVVIWNWKKPLAIAIAIAYCIGVTGSLFDYYTKLYRNDWQGATQYIYQNQQPNDLIVMHSTPDFFPLSLPRYYPEPNKVHLLNHPGSQDKLTPDYIKQQFDRTLPLKSNLWFVCWLFCNETEGMNRVFTTVAGQQFKVEQEKTFSSLEFQPIQVFKVTPAVPTTKSTTPE</sequence>
<accession>A0A1J1LN62</accession>
<keyword evidence="5 8" id="KW-0812">Transmembrane</keyword>